<dbReference type="AlphaFoldDB" id="A0A369BKN1"/>
<evidence type="ECO:0000256" key="5">
    <source>
        <dbReference type="ARBA" id="ARBA00022741"/>
    </source>
</evidence>
<dbReference type="GO" id="GO:0005524">
    <property type="term" value="F:ATP binding"/>
    <property type="evidence" value="ECO:0007669"/>
    <property type="project" value="UniProtKB-UniRule"/>
</dbReference>
<dbReference type="SUPFAM" id="SSF52402">
    <property type="entry name" value="Adenine nucleotide alpha hydrolases-like"/>
    <property type="match status" value="1"/>
</dbReference>
<dbReference type="Proteomes" id="UP000253034">
    <property type="component" value="Unassembled WGS sequence"/>
</dbReference>
<dbReference type="HAMAP" id="MF_01161">
    <property type="entry name" value="tRNA_Ile_lys_synt"/>
    <property type="match status" value="1"/>
</dbReference>
<dbReference type="Pfam" id="PF01171">
    <property type="entry name" value="ATP_bind_3"/>
    <property type="match status" value="1"/>
</dbReference>
<dbReference type="Gene3D" id="3.40.50.620">
    <property type="entry name" value="HUPs"/>
    <property type="match status" value="1"/>
</dbReference>
<keyword evidence="5 8" id="KW-0547">Nucleotide-binding</keyword>
<evidence type="ECO:0000256" key="7">
    <source>
        <dbReference type="ARBA" id="ARBA00048539"/>
    </source>
</evidence>
<comment type="similarity">
    <text evidence="8">Belongs to the tRNA(Ile)-lysidine synthase family.</text>
</comment>
<reference evidence="10 11" key="1">
    <citation type="submission" date="2018-07" db="EMBL/GenBank/DDBJ databases">
        <title>Genomic Encyclopedia of Type Strains, Phase IV (KMG-IV): sequencing the most valuable type-strain genomes for metagenomic binning, comparative biology and taxonomic classification.</title>
        <authorList>
            <person name="Goeker M."/>
        </authorList>
    </citation>
    <scope>NUCLEOTIDE SEQUENCE [LARGE SCALE GENOMIC DNA]</scope>
    <source>
        <strain evidence="10 11">DSM 27016</strain>
    </source>
</reference>
<dbReference type="SMART" id="SM00977">
    <property type="entry name" value="TilS_C"/>
    <property type="match status" value="1"/>
</dbReference>
<dbReference type="PANTHER" id="PTHR43033">
    <property type="entry name" value="TRNA(ILE)-LYSIDINE SYNTHASE-RELATED"/>
    <property type="match status" value="1"/>
</dbReference>
<keyword evidence="2 8" id="KW-0963">Cytoplasm</keyword>
<proteinExistence type="inferred from homology"/>
<dbReference type="EC" id="6.3.4.19" evidence="8"/>
<dbReference type="InterPro" id="IPR020825">
    <property type="entry name" value="Phe-tRNA_synthase-like_B3/B4"/>
</dbReference>
<dbReference type="SUPFAM" id="SSF56037">
    <property type="entry name" value="PheT/TilS domain"/>
    <property type="match status" value="1"/>
</dbReference>
<protein>
    <recommendedName>
        <fullName evidence="8">tRNA(Ile)-lysidine synthase</fullName>
        <ecNumber evidence="8">6.3.4.19</ecNumber>
    </recommendedName>
    <alternativeName>
        <fullName evidence="8">tRNA(Ile)-2-lysyl-cytidine synthase</fullName>
    </alternativeName>
    <alternativeName>
        <fullName evidence="8">tRNA(Ile)-lysidine synthetase</fullName>
    </alternativeName>
</protein>
<dbReference type="InterPro" id="IPR012094">
    <property type="entry name" value="tRNA_Ile_lys_synt"/>
</dbReference>
<dbReference type="NCBIfam" id="TIGR02433">
    <property type="entry name" value="lysidine_TilS_C"/>
    <property type="match status" value="1"/>
</dbReference>
<accession>A0A369BKN1</accession>
<dbReference type="PANTHER" id="PTHR43033:SF1">
    <property type="entry name" value="TRNA(ILE)-LYSIDINE SYNTHASE-RELATED"/>
    <property type="match status" value="1"/>
</dbReference>
<evidence type="ECO:0000256" key="6">
    <source>
        <dbReference type="ARBA" id="ARBA00022840"/>
    </source>
</evidence>
<keyword evidence="4 8" id="KW-0819">tRNA processing</keyword>
<dbReference type="CDD" id="cd01992">
    <property type="entry name" value="TilS_N"/>
    <property type="match status" value="1"/>
</dbReference>
<evidence type="ECO:0000256" key="2">
    <source>
        <dbReference type="ARBA" id="ARBA00022490"/>
    </source>
</evidence>
<sequence length="475" mass="54458">MNILKMVADTVHRHDLIQNDESIVVGVSGGPDSVCLLHVLFQLADELHIRSIYAVHINHMIRGREADEDEEYVAELCKSMGVPLYSVSVDVKRISARKGISVEEAGREARYSEFKSFAERVGAEKIAVAHNRNDQAETVILNIIRGTGLEGLKGMEYKRDNIIRPLMDIGRVQIEEYCTANLLNPRTDSTNLKAIYTRNKIRKELIPSIDELFNTDITSGIVKMASLIKDDNNYIEQMALSLYNQCVIKKDLHGVELKISKTMQQHTAVRRRIIRRAIADVKGDLKGIENVHVQQVDNLINNGKTGSRLHLPHKLRIERSYDSVRVFINCDDSKIAEGFSYELVLPGKTSVDARHEYIDAFIFQREDAKKVNLDTDRRPAVQFFDWDRIDGGINIRNRRKGDVFKPLKSNGTKKLKEYFIDNKIPRELRDEIPVIAKEREIVWVIGYKISDKFKVTENTKRILRLEYKKTDGENT</sequence>
<comment type="subcellular location">
    <subcellularLocation>
        <location evidence="1 8">Cytoplasm</location>
    </subcellularLocation>
</comment>
<dbReference type="GO" id="GO:0005737">
    <property type="term" value="C:cytoplasm"/>
    <property type="evidence" value="ECO:0007669"/>
    <property type="project" value="UniProtKB-SubCell"/>
</dbReference>
<feature type="domain" description="Lysidine-tRNA(Ile) synthetase C-terminal" evidence="9">
    <location>
        <begin position="393"/>
        <end position="465"/>
    </location>
</feature>
<keyword evidence="11" id="KW-1185">Reference proteome</keyword>
<evidence type="ECO:0000256" key="8">
    <source>
        <dbReference type="HAMAP-Rule" id="MF_01161"/>
    </source>
</evidence>
<name>A0A369BKN1_9FIRM</name>
<dbReference type="InterPro" id="IPR012795">
    <property type="entry name" value="tRNA_Ile_lys_synt_N"/>
</dbReference>
<dbReference type="InterPro" id="IPR014729">
    <property type="entry name" value="Rossmann-like_a/b/a_fold"/>
</dbReference>
<dbReference type="InterPro" id="IPR015262">
    <property type="entry name" value="tRNA_Ile_lys_synt_subst-bd"/>
</dbReference>
<gene>
    <name evidence="8" type="primary">tilS</name>
    <name evidence="10" type="ORF">DFR58_101233</name>
</gene>
<dbReference type="InterPro" id="IPR012796">
    <property type="entry name" value="Lysidine-tRNA-synth_C"/>
</dbReference>
<dbReference type="EMBL" id="QPJT01000001">
    <property type="protein sequence ID" value="RCX21027.1"/>
    <property type="molecule type" value="Genomic_DNA"/>
</dbReference>
<evidence type="ECO:0000313" key="11">
    <source>
        <dbReference type="Proteomes" id="UP000253034"/>
    </source>
</evidence>
<dbReference type="Gene3D" id="1.20.59.20">
    <property type="match status" value="1"/>
</dbReference>
<comment type="function">
    <text evidence="8">Ligates lysine onto the cytidine present at position 34 of the AUA codon-specific tRNA(Ile) that contains the anticodon CAU, in an ATP-dependent manner. Cytidine is converted to lysidine, thus changing the amino acid specificity of the tRNA from methionine to isoleucine.</text>
</comment>
<dbReference type="Pfam" id="PF09179">
    <property type="entry name" value="TilS"/>
    <property type="match status" value="1"/>
</dbReference>
<dbReference type="NCBIfam" id="TIGR02432">
    <property type="entry name" value="lysidine_TilS_N"/>
    <property type="match status" value="1"/>
</dbReference>
<dbReference type="GO" id="GO:0006400">
    <property type="term" value="P:tRNA modification"/>
    <property type="evidence" value="ECO:0007669"/>
    <property type="project" value="UniProtKB-UniRule"/>
</dbReference>
<organism evidence="10 11">
    <name type="scientific">Anaerobacterium chartisolvens</name>
    <dbReference type="NCBI Taxonomy" id="1297424"/>
    <lineage>
        <taxon>Bacteria</taxon>
        <taxon>Bacillati</taxon>
        <taxon>Bacillota</taxon>
        <taxon>Clostridia</taxon>
        <taxon>Eubacteriales</taxon>
        <taxon>Oscillospiraceae</taxon>
        <taxon>Anaerobacterium</taxon>
    </lineage>
</organism>
<dbReference type="InterPro" id="IPR011063">
    <property type="entry name" value="TilS/TtcA_N"/>
</dbReference>
<dbReference type="Gene3D" id="3.50.40.10">
    <property type="entry name" value="Phenylalanyl-trna Synthetase, Chain B, domain 3"/>
    <property type="match status" value="1"/>
</dbReference>
<comment type="caution">
    <text evidence="10">The sequence shown here is derived from an EMBL/GenBank/DDBJ whole genome shotgun (WGS) entry which is preliminary data.</text>
</comment>
<evidence type="ECO:0000256" key="3">
    <source>
        <dbReference type="ARBA" id="ARBA00022598"/>
    </source>
</evidence>
<evidence type="ECO:0000313" key="10">
    <source>
        <dbReference type="EMBL" id="RCX21027.1"/>
    </source>
</evidence>
<comment type="catalytic activity">
    <reaction evidence="7 8">
        <text>cytidine(34) in tRNA(Ile2) + L-lysine + ATP = lysidine(34) in tRNA(Ile2) + AMP + diphosphate + H(+)</text>
        <dbReference type="Rhea" id="RHEA:43744"/>
        <dbReference type="Rhea" id="RHEA-COMP:10625"/>
        <dbReference type="Rhea" id="RHEA-COMP:10670"/>
        <dbReference type="ChEBI" id="CHEBI:15378"/>
        <dbReference type="ChEBI" id="CHEBI:30616"/>
        <dbReference type="ChEBI" id="CHEBI:32551"/>
        <dbReference type="ChEBI" id="CHEBI:33019"/>
        <dbReference type="ChEBI" id="CHEBI:82748"/>
        <dbReference type="ChEBI" id="CHEBI:83665"/>
        <dbReference type="ChEBI" id="CHEBI:456215"/>
        <dbReference type="EC" id="6.3.4.19"/>
    </reaction>
</comment>
<evidence type="ECO:0000256" key="1">
    <source>
        <dbReference type="ARBA" id="ARBA00004496"/>
    </source>
</evidence>
<dbReference type="SUPFAM" id="SSF82829">
    <property type="entry name" value="MesJ substrate recognition domain-like"/>
    <property type="match status" value="1"/>
</dbReference>
<comment type="domain">
    <text evidence="8">The N-terminal region contains the highly conserved SGGXDS motif, predicted to be a P-loop motif involved in ATP binding.</text>
</comment>
<evidence type="ECO:0000256" key="4">
    <source>
        <dbReference type="ARBA" id="ARBA00022694"/>
    </source>
</evidence>
<keyword evidence="3 8" id="KW-0436">Ligase</keyword>
<feature type="binding site" evidence="8">
    <location>
        <begin position="28"/>
        <end position="33"/>
    </location>
    <ligand>
        <name>ATP</name>
        <dbReference type="ChEBI" id="CHEBI:30616"/>
    </ligand>
</feature>
<dbReference type="GO" id="GO:0032267">
    <property type="term" value="F:tRNA(Ile)-lysidine synthase activity"/>
    <property type="evidence" value="ECO:0007669"/>
    <property type="project" value="UniProtKB-EC"/>
</dbReference>
<dbReference type="Pfam" id="PF11734">
    <property type="entry name" value="TilS_C"/>
    <property type="match status" value="1"/>
</dbReference>
<keyword evidence="6 8" id="KW-0067">ATP-binding</keyword>
<evidence type="ECO:0000259" key="9">
    <source>
        <dbReference type="SMART" id="SM00977"/>
    </source>
</evidence>